<keyword evidence="2" id="KW-1185">Reference proteome</keyword>
<dbReference type="RefSeq" id="WP_145973370.1">
    <property type="nucleotide sequence ID" value="NZ_HG966617.1"/>
</dbReference>
<gene>
    <name evidence="1" type="ORF">BN1012_Phect37</name>
</gene>
<accession>X5MLB8</accession>
<dbReference type="KEGG" id="pect:BN1012_Phect37"/>
<dbReference type="OrthoDB" id="9846690at2"/>
<dbReference type="HOGENOM" id="CLU_2477628_0_0_5"/>
<sequence length="87" mass="9613">MLDARVKGLFQQWLLDATPAPWGVAHDRDTDTYKIVARDTDGRPRLDAAGGQITIATGMTRSDAAMLVQLRTLLDEDENPSRVVSLF</sequence>
<name>X5MLB8_9HYPH</name>
<protein>
    <submittedName>
        <fullName evidence="1">Uncharacterized protein</fullName>
    </submittedName>
</protein>
<reference evidence="1 2" key="1">
    <citation type="journal article" date="2014" name="Front. Genet.">
        <title>Genome and metabolic network of "Candidatus Phaeomarinobacter ectocarpi" Ec32, a new candidate genus of Alphaproteobacteria frequently associated with brown algae.</title>
        <authorList>
            <person name="Dittami S.M."/>
            <person name="Barbeyron T."/>
            <person name="Boyen C."/>
            <person name="Cambefort J."/>
            <person name="Collet G."/>
            <person name="Delage L."/>
            <person name="Gobet A."/>
            <person name="Groisillier A."/>
            <person name="Leblanc C."/>
            <person name="Michel G."/>
            <person name="Scornet D."/>
            <person name="Siegel A."/>
            <person name="Tapia J.E."/>
            <person name="Tonon T."/>
        </authorList>
    </citation>
    <scope>NUCLEOTIDE SEQUENCE [LARGE SCALE GENOMIC DNA]</scope>
    <source>
        <strain evidence="1 2">Ec32</strain>
    </source>
</reference>
<proteinExistence type="predicted"/>
<dbReference type="AlphaFoldDB" id="X5MLB8"/>
<evidence type="ECO:0000313" key="1">
    <source>
        <dbReference type="EMBL" id="CDO58251.1"/>
    </source>
</evidence>
<dbReference type="EMBL" id="HG966617">
    <property type="protein sequence ID" value="CDO58251.1"/>
    <property type="molecule type" value="Genomic_DNA"/>
</dbReference>
<organism evidence="1 2">
    <name type="scientific">Candidatus Phaeomarinibacter ectocarpi</name>
    <dbReference type="NCBI Taxonomy" id="1458461"/>
    <lineage>
        <taxon>Bacteria</taxon>
        <taxon>Pseudomonadati</taxon>
        <taxon>Pseudomonadota</taxon>
        <taxon>Alphaproteobacteria</taxon>
        <taxon>Hyphomicrobiales</taxon>
        <taxon>Parvibaculaceae</taxon>
        <taxon>Candidatus Phaeomarinibacter</taxon>
    </lineage>
</organism>
<dbReference type="Proteomes" id="UP000032160">
    <property type="component" value="Chromosome I"/>
</dbReference>
<evidence type="ECO:0000313" key="2">
    <source>
        <dbReference type="Proteomes" id="UP000032160"/>
    </source>
</evidence>